<dbReference type="EMBL" id="CP019789">
    <property type="protein sequence ID" value="AQX30189.1"/>
    <property type="molecule type" value="Genomic_DNA"/>
</dbReference>
<dbReference type="STRING" id="687861.BscR1v2_002340"/>
<evidence type="ECO:0000313" key="1">
    <source>
        <dbReference type="EMBL" id="AQX30189.1"/>
    </source>
</evidence>
<dbReference type="AlphaFoldDB" id="A0A1S6XQT5"/>
<protein>
    <submittedName>
        <fullName evidence="2">Uncharacterized protein</fullName>
    </submittedName>
</protein>
<organism evidence="2 3">
    <name type="scientific">Bartonella schoenbuchensis (strain DSM 13525 / NCTC 13165 / R1)</name>
    <dbReference type="NCBI Taxonomy" id="687861"/>
    <lineage>
        <taxon>Bacteria</taxon>
        <taxon>Pseudomonadati</taxon>
        <taxon>Pseudomonadota</taxon>
        <taxon>Alphaproteobacteria</taxon>
        <taxon>Hyphomicrobiales</taxon>
        <taxon>Bartonellaceae</taxon>
        <taxon>Bartonella</taxon>
    </lineage>
</organism>
<gene>
    <name evidence="1" type="ORF">BscR1v2_002340</name>
    <name evidence="2" type="ORF">BscR1v2_010630</name>
</gene>
<dbReference type="EMBL" id="CP019789">
    <property type="protein sequence ID" value="AQX30989.1"/>
    <property type="molecule type" value="Genomic_DNA"/>
</dbReference>
<dbReference type="Proteomes" id="UP000190811">
    <property type="component" value="Chromosome"/>
</dbReference>
<reference evidence="3" key="1">
    <citation type="journal article" date="2017" name="Genome Biol. Evol.">
        <title>Evolutionary Dynamics of Pathoadaptation Revealed by Three Independent Acquisitions of the VirB/D4 Type IV Secretion System in Bartonella.</title>
        <authorList>
            <person name="Harms A."/>
            <person name="Segers F.H."/>
            <person name="Quebatte M."/>
            <person name="Mistl C."/>
            <person name="Manfredi P."/>
            <person name="Korner J."/>
            <person name="Chomel B.B."/>
            <person name="Kosoy M."/>
            <person name="Maruyama S."/>
            <person name="Engel P."/>
            <person name="Dehio C."/>
        </authorList>
    </citation>
    <scope>NUCLEOTIDE SEQUENCE [LARGE SCALE GENOMIC DNA]</scope>
    <source>
        <strain evidence="3">R1</strain>
    </source>
</reference>
<name>A0A1S6XQT5_BARSR</name>
<evidence type="ECO:0000313" key="2">
    <source>
        <dbReference type="EMBL" id="AQX30989.1"/>
    </source>
</evidence>
<sequence length="35" mass="4128">MKFIKQLLAKNLDKIKEMRLCANQVLEKHLQCIAD</sequence>
<proteinExistence type="predicted"/>
<accession>A0A1S6XQT5</accession>
<reference evidence="2" key="2">
    <citation type="submission" date="2017-02" db="EMBL/GenBank/DDBJ databases">
        <title>Evolutionary dynamics of pathoadaptation revealed by three independent acquisitions of the VirB/D4 type IV secretion system in Bartonella.</title>
        <authorList>
            <person name="Harms A."/>
            <person name="Segers F.H.I.D."/>
            <person name="Quebatte M."/>
            <person name="Mistl C."/>
            <person name="Manfredi P."/>
            <person name="Koerner J."/>
            <person name="Chomel B."/>
            <person name="Kosoy M."/>
            <person name="Maruyama S."/>
            <person name="Engel P."/>
            <person name="Dehio C."/>
        </authorList>
    </citation>
    <scope>NUCLEOTIDE SEQUENCE [LARGE SCALE GENOMIC DNA]</scope>
    <source>
        <strain evidence="2">R1</strain>
    </source>
</reference>
<evidence type="ECO:0000313" key="3">
    <source>
        <dbReference type="Proteomes" id="UP000190811"/>
    </source>
</evidence>